<dbReference type="AlphaFoldDB" id="A0A1F7VBJ3"/>
<dbReference type="STRING" id="1802407.A3I40_01975"/>
<dbReference type="EMBL" id="MGEP01000004">
    <property type="protein sequence ID" value="OGL87508.1"/>
    <property type="molecule type" value="Genomic_DNA"/>
</dbReference>
<reference evidence="1 2" key="1">
    <citation type="journal article" date="2016" name="Nat. Commun.">
        <title>Thousands of microbial genomes shed light on interconnected biogeochemical processes in an aquifer system.</title>
        <authorList>
            <person name="Anantharaman K."/>
            <person name="Brown C.T."/>
            <person name="Hug L.A."/>
            <person name="Sharon I."/>
            <person name="Castelle C.J."/>
            <person name="Probst A.J."/>
            <person name="Thomas B.C."/>
            <person name="Singh A."/>
            <person name="Wilkins M.J."/>
            <person name="Karaoz U."/>
            <person name="Brodie E.L."/>
            <person name="Williams K.H."/>
            <person name="Hubbard S.S."/>
            <person name="Banfield J.F."/>
        </authorList>
    </citation>
    <scope>NUCLEOTIDE SEQUENCE [LARGE SCALE GENOMIC DNA]</scope>
</reference>
<name>A0A1F7VBJ3_9BACT</name>
<evidence type="ECO:0000313" key="2">
    <source>
        <dbReference type="Proteomes" id="UP000178723"/>
    </source>
</evidence>
<accession>A0A1F7VBJ3</accession>
<proteinExistence type="predicted"/>
<sequence>MKRKRTYADRREYIKAAVVKRRKKIKTMAVEYLGGKCMSCSYCRSIDALDFHHLDTNSKDFGVSKDGLTRSWERVRKELDKCVLLCANCHREIHAGVIAAPRRNAWVKTG</sequence>
<organism evidence="1 2">
    <name type="scientific">Candidatus Uhrbacteria bacterium RIFCSPLOWO2_02_FULL_48_12</name>
    <dbReference type="NCBI Taxonomy" id="1802407"/>
    <lineage>
        <taxon>Bacteria</taxon>
        <taxon>Candidatus Uhriibacteriota</taxon>
    </lineage>
</organism>
<protein>
    <recommendedName>
        <fullName evidence="3">HNH nuclease domain-containing protein</fullName>
    </recommendedName>
</protein>
<dbReference type="Proteomes" id="UP000178723">
    <property type="component" value="Unassembled WGS sequence"/>
</dbReference>
<comment type="caution">
    <text evidence="1">The sequence shown here is derived from an EMBL/GenBank/DDBJ whole genome shotgun (WGS) entry which is preliminary data.</text>
</comment>
<evidence type="ECO:0000313" key="1">
    <source>
        <dbReference type="EMBL" id="OGL87508.1"/>
    </source>
</evidence>
<evidence type="ECO:0008006" key="3">
    <source>
        <dbReference type="Google" id="ProtNLM"/>
    </source>
</evidence>
<gene>
    <name evidence="1" type="ORF">A3I40_01975</name>
</gene>